<dbReference type="AlphaFoldDB" id="A0A1C4WPA5"/>
<keyword evidence="4" id="KW-1185">Reference proteome</keyword>
<feature type="transmembrane region" description="Helical" evidence="2">
    <location>
        <begin position="136"/>
        <end position="154"/>
    </location>
</feature>
<evidence type="ECO:0000313" key="3">
    <source>
        <dbReference type="EMBL" id="SCE97994.1"/>
    </source>
</evidence>
<dbReference type="Proteomes" id="UP000199629">
    <property type="component" value="Unassembled WGS sequence"/>
</dbReference>
<dbReference type="EMBL" id="FMCS01000004">
    <property type="protein sequence ID" value="SCE97994.1"/>
    <property type="molecule type" value="Genomic_DNA"/>
</dbReference>
<reference evidence="4" key="1">
    <citation type="submission" date="2016-06" db="EMBL/GenBank/DDBJ databases">
        <authorList>
            <person name="Varghese N."/>
            <person name="Submissions Spin"/>
        </authorList>
    </citation>
    <scope>NUCLEOTIDE SEQUENCE [LARGE SCALE GENOMIC DNA]</scope>
    <source>
        <strain evidence="4">DSM 45246</strain>
    </source>
</reference>
<evidence type="ECO:0000313" key="4">
    <source>
        <dbReference type="Proteomes" id="UP000199629"/>
    </source>
</evidence>
<feature type="transmembrane region" description="Helical" evidence="2">
    <location>
        <begin position="104"/>
        <end position="124"/>
    </location>
</feature>
<keyword evidence="2" id="KW-0472">Membrane</keyword>
<protein>
    <submittedName>
        <fullName evidence="3">Uncharacterized protein</fullName>
    </submittedName>
</protein>
<evidence type="ECO:0000256" key="1">
    <source>
        <dbReference type="SAM" id="MobiDB-lite"/>
    </source>
</evidence>
<evidence type="ECO:0000256" key="2">
    <source>
        <dbReference type="SAM" id="Phobius"/>
    </source>
</evidence>
<accession>A0A1C4WPA5</accession>
<keyword evidence="2" id="KW-1133">Transmembrane helix</keyword>
<feature type="region of interest" description="Disordered" evidence="1">
    <location>
        <begin position="1"/>
        <end position="22"/>
    </location>
</feature>
<name>A0A1C4WPA5_9ACTN</name>
<sequence>MTLPTVPMSVAPEQEPAAPPEPSGRAVDLALRVAGGVVAVWAGVLAAVLDLLYATWAWEVVKGRSGGAGKALVGTALALGGVAAVVVLTVLVSGFAHRAVGARWAVALAALPWFVVIVAGGFRTVEGDLALSGDNVLGLGLIVAGAITFAVLGFRQLVVPPPVR</sequence>
<organism evidence="3 4">
    <name type="scientific">Micromonospora chaiyaphumensis</name>
    <dbReference type="NCBI Taxonomy" id="307119"/>
    <lineage>
        <taxon>Bacteria</taxon>
        <taxon>Bacillati</taxon>
        <taxon>Actinomycetota</taxon>
        <taxon>Actinomycetes</taxon>
        <taxon>Micromonosporales</taxon>
        <taxon>Micromonosporaceae</taxon>
        <taxon>Micromonospora</taxon>
    </lineage>
</organism>
<feature type="transmembrane region" description="Helical" evidence="2">
    <location>
        <begin position="29"/>
        <end position="52"/>
    </location>
</feature>
<feature type="transmembrane region" description="Helical" evidence="2">
    <location>
        <begin position="72"/>
        <end position="92"/>
    </location>
</feature>
<proteinExistence type="predicted"/>
<gene>
    <name evidence="3" type="ORF">GA0070214_104193</name>
</gene>
<keyword evidence="2" id="KW-0812">Transmembrane</keyword>